<sequence length="296" mass="30143">MKIKCPGCSKALNVPDTAAGKIVQCSCGKKLRAPGGASVPTSAAKPGAAKPAAPKPAAPKPSAASPAVASGGFGGFDPEMFDELTESDLEPVAAVVKPGVAPKVQQSAAGGNALQEHSGGDSGGASKPSLPIPMIVIGILNGLVTLAFGFFCLVMFGLVAVAIPQLEEQPDAATTGVIGVALVIALMIPFAFSLLNTIACFVSKPICWYFLAFSYAFSVSSLLMTLIGSFSGEANLFLIGLASIRILVGGSILAYLNVKQPRRFFRVDMESLPKHLAPNIAGAAIGFGLGVVSLLQ</sequence>
<feature type="transmembrane region" description="Helical" evidence="2">
    <location>
        <begin position="175"/>
        <end position="195"/>
    </location>
</feature>
<dbReference type="AlphaFoldDB" id="A0A5C5Z3P3"/>
<keyword evidence="4" id="KW-1185">Reference proteome</keyword>
<keyword evidence="2" id="KW-0812">Transmembrane</keyword>
<feature type="transmembrane region" description="Helical" evidence="2">
    <location>
        <begin position="207"/>
        <end position="230"/>
    </location>
</feature>
<evidence type="ECO:0000256" key="2">
    <source>
        <dbReference type="SAM" id="Phobius"/>
    </source>
</evidence>
<evidence type="ECO:0000256" key="1">
    <source>
        <dbReference type="SAM" id="MobiDB-lite"/>
    </source>
</evidence>
<dbReference type="RefSeq" id="WP_146398169.1">
    <property type="nucleotide sequence ID" value="NZ_SJPJ01000001.1"/>
</dbReference>
<dbReference type="EMBL" id="SJPJ01000001">
    <property type="protein sequence ID" value="TWT81958.1"/>
    <property type="molecule type" value="Genomic_DNA"/>
</dbReference>
<proteinExistence type="predicted"/>
<accession>A0A5C5Z3P3</accession>
<gene>
    <name evidence="3" type="ORF">CA13_34130</name>
</gene>
<evidence type="ECO:0000313" key="4">
    <source>
        <dbReference type="Proteomes" id="UP000315010"/>
    </source>
</evidence>
<keyword evidence="2" id="KW-1133">Transmembrane helix</keyword>
<protein>
    <submittedName>
        <fullName evidence="3">Uncharacterized protein</fullName>
    </submittedName>
</protein>
<reference evidence="3 4" key="1">
    <citation type="submission" date="2019-02" db="EMBL/GenBank/DDBJ databases">
        <title>Deep-cultivation of Planctomycetes and their phenomic and genomic characterization uncovers novel biology.</title>
        <authorList>
            <person name="Wiegand S."/>
            <person name="Jogler M."/>
            <person name="Boedeker C."/>
            <person name="Pinto D."/>
            <person name="Vollmers J."/>
            <person name="Rivas-Marin E."/>
            <person name="Kohn T."/>
            <person name="Peeters S.H."/>
            <person name="Heuer A."/>
            <person name="Rast P."/>
            <person name="Oberbeckmann S."/>
            <person name="Bunk B."/>
            <person name="Jeske O."/>
            <person name="Meyerdierks A."/>
            <person name="Storesund J.E."/>
            <person name="Kallscheuer N."/>
            <person name="Luecker S."/>
            <person name="Lage O.M."/>
            <person name="Pohl T."/>
            <person name="Merkel B.J."/>
            <person name="Hornburger P."/>
            <person name="Mueller R.-W."/>
            <person name="Bruemmer F."/>
            <person name="Labrenz M."/>
            <person name="Spormann A.M."/>
            <person name="Op Den Camp H."/>
            <person name="Overmann J."/>
            <person name="Amann R."/>
            <person name="Jetten M.S.M."/>
            <person name="Mascher T."/>
            <person name="Medema M.H."/>
            <person name="Devos D.P."/>
            <person name="Kaster A.-K."/>
            <person name="Ovreas L."/>
            <person name="Rohde M."/>
            <person name="Galperin M.Y."/>
            <person name="Jogler C."/>
        </authorList>
    </citation>
    <scope>NUCLEOTIDE SEQUENCE [LARGE SCALE GENOMIC DNA]</scope>
    <source>
        <strain evidence="3 4">CA13</strain>
    </source>
</reference>
<feature type="compositionally biased region" description="Low complexity" evidence="1">
    <location>
        <begin position="60"/>
        <end position="69"/>
    </location>
</feature>
<organism evidence="3 4">
    <name type="scientific">Novipirellula herctigrandis</name>
    <dbReference type="NCBI Taxonomy" id="2527986"/>
    <lineage>
        <taxon>Bacteria</taxon>
        <taxon>Pseudomonadati</taxon>
        <taxon>Planctomycetota</taxon>
        <taxon>Planctomycetia</taxon>
        <taxon>Pirellulales</taxon>
        <taxon>Pirellulaceae</taxon>
        <taxon>Novipirellula</taxon>
    </lineage>
</organism>
<evidence type="ECO:0000313" key="3">
    <source>
        <dbReference type="EMBL" id="TWT81958.1"/>
    </source>
</evidence>
<feature type="compositionally biased region" description="Low complexity" evidence="1">
    <location>
        <begin position="42"/>
        <end position="52"/>
    </location>
</feature>
<feature type="transmembrane region" description="Helical" evidence="2">
    <location>
        <begin position="135"/>
        <end position="163"/>
    </location>
</feature>
<dbReference type="Proteomes" id="UP000315010">
    <property type="component" value="Unassembled WGS sequence"/>
</dbReference>
<keyword evidence="2" id="KW-0472">Membrane</keyword>
<comment type="caution">
    <text evidence="3">The sequence shown here is derived from an EMBL/GenBank/DDBJ whole genome shotgun (WGS) entry which is preliminary data.</text>
</comment>
<dbReference type="OrthoDB" id="8612316at2"/>
<name>A0A5C5Z3P3_9BACT</name>
<feature type="transmembrane region" description="Helical" evidence="2">
    <location>
        <begin position="236"/>
        <end position="256"/>
    </location>
</feature>
<feature type="transmembrane region" description="Helical" evidence="2">
    <location>
        <begin position="276"/>
        <end position="295"/>
    </location>
</feature>
<feature type="region of interest" description="Disordered" evidence="1">
    <location>
        <begin position="31"/>
        <end position="69"/>
    </location>
</feature>